<evidence type="ECO:0000313" key="11">
    <source>
        <dbReference type="EMBL" id="SLN58954.1"/>
    </source>
</evidence>
<dbReference type="OrthoDB" id="9808328at2"/>
<dbReference type="Gene3D" id="3.40.50.300">
    <property type="entry name" value="P-loop containing nucleotide triphosphate hydrolases"/>
    <property type="match status" value="1"/>
</dbReference>
<accession>A0A1Y5TCR8</accession>
<evidence type="ECO:0000256" key="4">
    <source>
        <dbReference type="ARBA" id="ARBA00022840"/>
    </source>
</evidence>
<sequence>MQSAPVVMSGSGNKPSKERSATALRGGILGSRDYFAIVAVFCFSMLYNVLLLTSPLYILQLYQRVMNSQSLETLVTLTGVALIALLFAVMLGVARAVLLQRLGNKVYLRLGEKVILKSLGPALTIPSRTGPLSDVNSVRQFIASRELLNMMDLPFTALFLFVLFLIHPTLGYLGIVMCGFMMLLAIVSAHFFAKRQMIAAKELRRSEKDYASFASEGGLVNALSMTEQVGRKWLLGQLSYVTDVRKAGRGRNVVDGLSQALRLSGQIIGMGAAAMLALAGELNPGMILATSILLTRAMSPIEGTITGHLKYKAAREAYRRVSIMMSRPDRQTMYDHAPKSGGVKLTGLVYMPQGGVRKQPVVRGANMTISAGETVAINGPSGAGKSILAQLVIGALDPSAGSVQLDGAELRNYPRNRLLGAVGYLPQTSDAMPGTVAENICMFQPDSDDAVWDAIRTVEMEAEIGALPDGVDTSMSFARDHLAPGLYRRLLLARAMFGSPKLVVMDEPDLYLDQVGGKVLLSVVAKLKQAGCTVMLISPRGPLSQQADARYVMNNGVIEPLGAEGGAGQRPAQPGPVQQPAAQPQMPAAGALSRQVAAPPGAGPKPKPNPTAGTGSPPPTQPQNKALPQQPDNIPKPNGGPPRRDPPAGAPPKRLQSPTSGRKLRLIKEE</sequence>
<feature type="transmembrane region" description="Helical" evidence="8">
    <location>
        <begin position="34"/>
        <end position="59"/>
    </location>
</feature>
<dbReference type="Gene3D" id="1.20.1560.10">
    <property type="entry name" value="ABC transporter type 1, transmembrane domain"/>
    <property type="match status" value="1"/>
</dbReference>
<proteinExistence type="predicted"/>
<dbReference type="GO" id="GO:0140359">
    <property type="term" value="F:ABC-type transporter activity"/>
    <property type="evidence" value="ECO:0007669"/>
    <property type="project" value="InterPro"/>
</dbReference>
<evidence type="ECO:0000256" key="3">
    <source>
        <dbReference type="ARBA" id="ARBA00022741"/>
    </source>
</evidence>
<feature type="compositionally biased region" description="Polar residues" evidence="7">
    <location>
        <begin position="622"/>
        <end position="632"/>
    </location>
</feature>
<evidence type="ECO:0000256" key="6">
    <source>
        <dbReference type="ARBA" id="ARBA00023136"/>
    </source>
</evidence>
<feature type="transmembrane region" description="Helical" evidence="8">
    <location>
        <begin position="79"/>
        <end position="99"/>
    </location>
</feature>
<dbReference type="PROSITE" id="PS50929">
    <property type="entry name" value="ABC_TM1F"/>
    <property type="match status" value="1"/>
</dbReference>
<dbReference type="PANTHER" id="PTHR24221:SF248">
    <property type="entry name" value="ABC TRANSPORTER TRANSMEMBRANE REGION"/>
    <property type="match status" value="1"/>
</dbReference>
<keyword evidence="2 8" id="KW-0812">Transmembrane</keyword>
<feature type="transmembrane region" description="Helical" evidence="8">
    <location>
        <begin position="172"/>
        <end position="193"/>
    </location>
</feature>
<keyword evidence="12" id="KW-1185">Reference proteome</keyword>
<evidence type="ECO:0000256" key="2">
    <source>
        <dbReference type="ARBA" id="ARBA00022692"/>
    </source>
</evidence>
<gene>
    <name evidence="11" type="primary">prsD_2</name>
    <name evidence="11" type="ORF">TRL7639_03273</name>
</gene>
<dbReference type="Proteomes" id="UP000193077">
    <property type="component" value="Unassembled WGS sequence"/>
</dbReference>
<dbReference type="Pfam" id="PF00005">
    <property type="entry name" value="ABC_tran"/>
    <property type="match status" value="1"/>
</dbReference>
<organism evidence="11 12">
    <name type="scientific">Falsiruegeria litorea R37</name>
    <dbReference type="NCBI Taxonomy" id="1200284"/>
    <lineage>
        <taxon>Bacteria</taxon>
        <taxon>Pseudomonadati</taxon>
        <taxon>Pseudomonadota</taxon>
        <taxon>Alphaproteobacteria</taxon>
        <taxon>Rhodobacterales</taxon>
        <taxon>Roseobacteraceae</taxon>
        <taxon>Falsiruegeria</taxon>
    </lineage>
</organism>
<dbReference type="EMBL" id="FWFO01000002">
    <property type="protein sequence ID" value="SLN58954.1"/>
    <property type="molecule type" value="Genomic_DNA"/>
</dbReference>
<dbReference type="InterPro" id="IPR003439">
    <property type="entry name" value="ABC_transporter-like_ATP-bd"/>
</dbReference>
<dbReference type="AlphaFoldDB" id="A0A1Y5TCR8"/>
<evidence type="ECO:0000256" key="5">
    <source>
        <dbReference type="ARBA" id="ARBA00022989"/>
    </source>
</evidence>
<dbReference type="GO" id="GO:0034040">
    <property type="term" value="F:ATPase-coupled lipid transmembrane transporter activity"/>
    <property type="evidence" value="ECO:0007669"/>
    <property type="project" value="TreeGrafter"/>
</dbReference>
<evidence type="ECO:0000259" key="9">
    <source>
        <dbReference type="PROSITE" id="PS50893"/>
    </source>
</evidence>
<dbReference type="PROSITE" id="PS50893">
    <property type="entry name" value="ABC_TRANSPORTER_2"/>
    <property type="match status" value="1"/>
</dbReference>
<comment type="subcellular location">
    <subcellularLocation>
        <location evidence="1">Cell membrane</location>
        <topology evidence="1">Multi-pass membrane protein</topology>
    </subcellularLocation>
</comment>
<dbReference type="PANTHER" id="PTHR24221">
    <property type="entry name" value="ATP-BINDING CASSETTE SUB-FAMILY B"/>
    <property type="match status" value="1"/>
</dbReference>
<evidence type="ECO:0000256" key="7">
    <source>
        <dbReference type="SAM" id="MobiDB-lite"/>
    </source>
</evidence>
<keyword evidence="6 8" id="KW-0472">Membrane</keyword>
<dbReference type="GO" id="GO:0005886">
    <property type="term" value="C:plasma membrane"/>
    <property type="evidence" value="ECO:0007669"/>
    <property type="project" value="UniProtKB-SubCell"/>
</dbReference>
<dbReference type="InterPro" id="IPR036640">
    <property type="entry name" value="ABC1_TM_sf"/>
</dbReference>
<evidence type="ECO:0000256" key="8">
    <source>
        <dbReference type="SAM" id="Phobius"/>
    </source>
</evidence>
<dbReference type="InterPro" id="IPR039421">
    <property type="entry name" value="Type_1_exporter"/>
</dbReference>
<dbReference type="GO" id="GO:0005524">
    <property type="term" value="F:ATP binding"/>
    <property type="evidence" value="ECO:0007669"/>
    <property type="project" value="UniProtKB-KW"/>
</dbReference>
<evidence type="ECO:0000256" key="1">
    <source>
        <dbReference type="ARBA" id="ARBA00004651"/>
    </source>
</evidence>
<keyword evidence="5 8" id="KW-1133">Transmembrane helix</keyword>
<dbReference type="SUPFAM" id="SSF52540">
    <property type="entry name" value="P-loop containing nucleoside triphosphate hydrolases"/>
    <property type="match status" value="1"/>
</dbReference>
<name>A0A1Y5TCR8_9RHOB</name>
<dbReference type="SMART" id="SM00382">
    <property type="entry name" value="AAA"/>
    <property type="match status" value="1"/>
</dbReference>
<dbReference type="SUPFAM" id="SSF90123">
    <property type="entry name" value="ABC transporter transmembrane region"/>
    <property type="match status" value="1"/>
</dbReference>
<reference evidence="11 12" key="1">
    <citation type="submission" date="2017-03" db="EMBL/GenBank/DDBJ databases">
        <authorList>
            <person name="Afonso C.L."/>
            <person name="Miller P.J."/>
            <person name="Scott M.A."/>
            <person name="Spackman E."/>
            <person name="Goraichik I."/>
            <person name="Dimitrov K.M."/>
            <person name="Suarez D.L."/>
            <person name="Swayne D.E."/>
        </authorList>
    </citation>
    <scope>NUCLEOTIDE SEQUENCE [LARGE SCALE GENOMIC DNA]</scope>
    <source>
        <strain evidence="11 12">CECT 7639</strain>
    </source>
</reference>
<evidence type="ECO:0000313" key="12">
    <source>
        <dbReference type="Proteomes" id="UP000193077"/>
    </source>
</evidence>
<dbReference type="InterPro" id="IPR003593">
    <property type="entry name" value="AAA+_ATPase"/>
</dbReference>
<keyword evidence="3" id="KW-0547">Nucleotide-binding</keyword>
<feature type="domain" description="ABC transmembrane type-1" evidence="10">
    <location>
        <begin position="38"/>
        <end position="301"/>
    </location>
</feature>
<feature type="domain" description="ABC transporter" evidence="9">
    <location>
        <begin position="343"/>
        <end position="580"/>
    </location>
</feature>
<dbReference type="GO" id="GO:0016887">
    <property type="term" value="F:ATP hydrolysis activity"/>
    <property type="evidence" value="ECO:0007669"/>
    <property type="project" value="InterPro"/>
</dbReference>
<dbReference type="InterPro" id="IPR011527">
    <property type="entry name" value="ABC1_TM_dom"/>
</dbReference>
<keyword evidence="4 11" id="KW-0067">ATP-binding</keyword>
<dbReference type="InterPro" id="IPR027417">
    <property type="entry name" value="P-loop_NTPase"/>
</dbReference>
<feature type="compositionally biased region" description="Low complexity" evidence="7">
    <location>
        <begin position="569"/>
        <end position="591"/>
    </location>
</feature>
<protein>
    <submittedName>
        <fullName evidence="11">Type I secretion system ATP-binding protein PrsD</fullName>
    </submittedName>
</protein>
<feature type="transmembrane region" description="Helical" evidence="8">
    <location>
        <begin position="147"/>
        <end position="166"/>
    </location>
</feature>
<evidence type="ECO:0000259" key="10">
    <source>
        <dbReference type="PROSITE" id="PS50929"/>
    </source>
</evidence>
<feature type="region of interest" description="Disordered" evidence="7">
    <location>
        <begin position="562"/>
        <end position="670"/>
    </location>
</feature>